<evidence type="ECO:0000313" key="2">
    <source>
        <dbReference type="EMBL" id="TGZ46538.1"/>
    </source>
</evidence>
<keyword evidence="3" id="KW-1185">Reference proteome</keyword>
<protein>
    <submittedName>
        <fullName evidence="2">Uncharacterized protein</fullName>
    </submittedName>
</protein>
<name>A0A4S2KG11_9HYME</name>
<feature type="compositionally biased region" description="Basic and acidic residues" evidence="1">
    <location>
        <begin position="33"/>
        <end position="48"/>
    </location>
</feature>
<proteinExistence type="predicted"/>
<feature type="region of interest" description="Disordered" evidence="1">
    <location>
        <begin position="1"/>
        <end position="61"/>
    </location>
</feature>
<dbReference type="EMBL" id="QBLH01002850">
    <property type="protein sequence ID" value="TGZ46538.1"/>
    <property type="molecule type" value="Genomic_DNA"/>
</dbReference>
<reference evidence="2 3" key="1">
    <citation type="journal article" date="2019" name="Philos. Trans. R. Soc. Lond., B, Biol. Sci.">
        <title>Ant behaviour and brain gene expression of defending hosts depend on the ecological success of the intruding social parasite.</title>
        <authorList>
            <person name="Kaur R."/>
            <person name="Stoldt M."/>
            <person name="Jongepier E."/>
            <person name="Feldmeyer B."/>
            <person name="Menzel F."/>
            <person name="Bornberg-Bauer E."/>
            <person name="Foitzik S."/>
        </authorList>
    </citation>
    <scope>NUCLEOTIDE SEQUENCE [LARGE SCALE GENOMIC DNA]</scope>
    <source>
        <tissue evidence="2">Whole body</tissue>
    </source>
</reference>
<evidence type="ECO:0000256" key="1">
    <source>
        <dbReference type="SAM" id="MobiDB-lite"/>
    </source>
</evidence>
<feature type="region of interest" description="Disordered" evidence="1">
    <location>
        <begin position="110"/>
        <end position="151"/>
    </location>
</feature>
<organism evidence="2 3">
    <name type="scientific">Temnothorax longispinosus</name>
    <dbReference type="NCBI Taxonomy" id="300112"/>
    <lineage>
        <taxon>Eukaryota</taxon>
        <taxon>Metazoa</taxon>
        <taxon>Ecdysozoa</taxon>
        <taxon>Arthropoda</taxon>
        <taxon>Hexapoda</taxon>
        <taxon>Insecta</taxon>
        <taxon>Pterygota</taxon>
        <taxon>Neoptera</taxon>
        <taxon>Endopterygota</taxon>
        <taxon>Hymenoptera</taxon>
        <taxon>Apocrita</taxon>
        <taxon>Aculeata</taxon>
        <taxon>Formicoidea</taxon>
        <taxon>Formicidae</taxon>
        <taxon>Myrmicinae</taxon>
        <taxon>Temnothorax</taxon>
    </lineage>
</organism>
<dbReference type="InterPro" id="IPR052852">
    <property type="entry name" value="SSU_Processome_Comp"/>
</dbReference>
<dbReference type="InterPro" id="IPR027973">
    <property type="entry name" value="FSAF1-like"/>
</dbReference>
<dbReference type="PANTHER" id="PTHR28366">
    <property type="entry name" value="CHROMOSOME 1 OPEN READING FRAME 131"/>
    <property type="match status" value="1"/>
</dbReference>
<dbReference type="AlphaFoldDB" id="A0A4S2KG11"/>
<dbReference type="Pfam" id="PF15375">
    <property type="entry name" value="FSAF1"/>
    <property type="match status" value="1"/>
</dbReference>
<evidence type="ECO:0000313" key="3">
    <source>
        <dbReference type="Proteomes" id="UP000310200"/>
    </source>
</evidence>
<dbReference type="STRING" id="300112.A0A4S2KG11"/>
<feature type="compositionally biased region" description="Basic and acidic residues" evidence="1">
    <location>
        <begin position="114"/>
        <end position="128"/>
    </location>
</feature>
<dbReference type="Proteomes" id="UP000310200">
    <property type="component" value="Unassembled WGS sequence"/>
</dbReference>
<accession>A0A4S2KG11</accession>
<feature type="compositionally biased region" description="Polar residues" evidence="1">
    <location>
        <begin position="8"/>
        <end position="22"/>
    </location>
</feature>
<sequence>MDDFVPTRGSQVKKTATSNYVSVNYEARKKKPKSTDNSDSKENSDESVMKQTPAELKEQQEKEMKRLRYEIIKFGMSGFEKPKARRAKVELAISLGAKPPKNRRVNYKALKTSRKIEKEKEKKKEGHKSGLASSLLKPKSKKTRKKDSGILRVYGKVPKDVLLKQKQKS</sequence>
<dbReference type="PANTHER" id="PTHR28366:SF1">
    <property type="entry name" value="CHROMOSOME 1 OPEN READING FRAME 131"/>
    <property type="match status" value="1"/>
</dbReference>
<gene>
    <name evidence="2" type="ORF">DBV15_07357</name>
</gene>
<comment type="caution">
    <text evidence="2">The sequence shown here is derived from an EMBL/GenBank/DDBJ whole genome shotgun (WGS) entry which is preliminary data.</text>
</comment>